<dbReference type="PANTHER" id="PTHR15132:SF1">
    <property type="entry name" value="SNRNA-ACTIVATING PROTEIN COMPLEX SUBUNIT 2"/>
    <property type="match status" value="1"/>
</dbReference>
<dbReference type="AlphaFoldDB" id="A0A4W4FHE5"/>
<accession>A0A4W4FHE5</accession>
<feature type="region of interest" description="Disordered" evidence="1">
    <location>
        <begin position="366"/>
        <end position="395"/>
    </location>
</feature>
<reference evidence="3" key="2">
    <citation type="journal article" date="2017" name="Sci. Adv.">
        <title>A tail of two voltages: Proteomic comparison of the three electric organs of the electric eel.</title>
        <authorList>
            <person name="Traeger L.L."/>
            <person name="Sabat G."/>
            <person name="Barrett-Wilt G.A."/>
            <person name="Wells G.B."/>
            <person name="Sussman M.R."/>
        </authorList>
    </citation>
    <scope>NUCLEOTIDE SEQUENCE [LARGE SCALE GENOMIC DNA]</scope>
</reference>
<dbReference type="GO" id="GO:0035622">
    <property type="term" value="P:intrahepatic bile duct development"/>
    <property type="evidence" value="ECO:0007669"/>
    <property type="project" value="Ensembl"/>
</dbReference>
<feature type="region of interest" description="Disordered" evidence="1">
    <location>
        <begin position="137"/>
        <end position="201"/>
    </location>
</feature>
<dbReference type="GeneID" id="113580816"/>
<evidence type="ECO:0000313" key="2">
    <source>
        <dbReference type="Ensembl" id="ENSEEEP00000024334.2"/>
    </source>
</evidence>
<feature type="compositionally biased region" description="Polar residues" evidence="1">
    <location>
        <begin position="424"/>
        <end position="433"/>
    </location>
</feature>
<dbReference type="Ensembl" id="ENSEEET00000024611.2">
    <property type="protein sequence ID" value="ENSEEEP00000024334.2"/>
    <property type="gene ID" value="ENSEEEG00000011797.2"/>
</dbReference>
<dbReference type="Pfam" id="PF11035">
    <property type="entry name" value="SNAPC2"/>
    <property type="match status" value="1"/>
</dbReference>
<dbReference type="RefSeq" id="XP_035375914.1">
    <property type="nucleotide sequence ID" value="XM_035520021.1"/>
</dbReference>
<reference evidence="2" key="5">
    <citation type="submission" date="2025-09" db="UniProtKB">
        <authorList>
            <consortium name="Ensembl"/>
        </authorList>
    </citation>
    <scope>IDENTIFICATION</scope>
</reference>
<evidence type="ECO:0000313" key="3">
    <source>
        <dbReference type="Proteomes" id="UP000314983"/>
    </source>
</evidence>
<evidence type="ECO:0008006" key="4">
    <source>
        <dbReference type="Google" id="ProtNLM"/>
    </source>
</evidence>
<feature type="compositionally biased region" description="Polar residues" evidence="1">
    <location>
        <begin position="143"/>
        <end position="155"/>
    </location>
</feature>
<feature type="region of interest" description="Disordered" evidence="1">
    <location>
        <begin position="224"/>
        <end position="265"/>
    </location>
</feature>
<reference evidence="2" key="3">
    <citation type="submission" date="2020-05" db="EMBL/GenBank/DDBJ databases">
        <title>Electrophorus electricus (electric eel) genome, fEleEle1, primary haplotype.</title>
        <authorList>
            <person name="Myers G."/>
            <person name="Meyer A."/>
            <person name="Fedrigo O."/>
            <person name="Formenti G."/>
            <person name="Rhie A."/>
            <person name="Tracey A."/>
            <person name="Sims Y."/>
            <person name="Jarvis E.D."/>
        </authorList>
    </citation>
    <scope>NUCLEOTIDE SEQUENCE [LARGE SCALE GENOMIC DNA]</scope>
</reference>
<dbReference type="GeneTree" id="ENSGT00390000017407"/>
<reference evidence="3" key="1">
    <citation type="journal article" date="2014" name="Science">
        <title>Nonhuman genetics. Genomic basis for the convergent evolution of electric organs.</title>
        <authorList>
            <person name="Gallant J.R."/>
            <person name="Traeger L.L."/>
            <person name="Volkening J.D."/>
            <person name="Moffett H."/>
            <person name="Chen P.H."/>
            <person name="Novina C.D."/>
            <person name="Phillips G.N.Jr."/>
            <person name="Anand R."/>
            <person name="Wells G.B."/>
            <person name="Pinch M."/>
            <person name="Guth R."/>
            <person name="Unguez G.A."/>
            <person name="Albert J.S."/>
            <person name="Zakon H.H."/>
            <person name="Samanta M.P."/>
            <person name="Sussman M.R."/>
        </authorList>
    </citation>
    <scope>NUCLEOTIDE SEQUENCE [LARGE SCALE GENOMIC DNA]</scope>
</reference>
<gene>
    <name evidence="2" type="primary">SNAPC2</name>
</gene>
<organism evidence="2 3">
    <name type="scientific">Electrophorus electricus</name>
    <name type="common">Electric eel</name>
    <name type="synonym">Gymnotus electricus</name>
    <dbReference type="NCBI Taxonomy" id="8005"/>
    <lineage>
        <taxon>Eukaryota</taxon>
        <taxon>Metazoa</taxon>
        <taxon>Chordata</taxon>
        <taxon>Craniata</taxon>
        <taxon>Vertebrata</taxon>
        <taxon>Euteleostomi</taxon>
        <taxon>Actinopterygii</taxon>
        <taxon>Neopterygii</taxon>
        <taxon>Teleostei</taxon>
        <taxon>Ostariophysi</taxon>
        <taxon>Gymnotiformes</taxon>
        <taxon>Gymnotoidei</taxon>
        <taxon>Gymnotidae</taxon>
        <taxon>Electrophorus</taxon>
    </lineage>
</organism>
<dbReference type="GO" id="GO:0016251">
    <property type="term" value="F:RNA polymerase II general transcription initiation factor activity"/>
    <property type="evidence" value="ECO:0007669"/>
    <property type="project" value="InterPro"/>
</dbReference>
<reference evidence="2" key="4">
    <citation type="submission" date="2025-08" db="UniProtKB">
        <authorList>
            <consortium name="Ensembl"/>
        </authorList>
    </citation>
    <scope>IDENTIFICATION</scope>
</reference>
<dbReference type="OMA" id="APIEVWI"/>
<sequence>MKPPSRQRILPLRFRSLKRAEPNHKFSKLWYLYELRSLLRGLQQQKMNSNLNLTELRKKLPKRSLLEIQNQIRSLRTRVVKRVHLQVQKQRREEQKAKAPIQIWAELAQKMAGIHEETISSAFSQMLVIAATEPCSLGHSDPPRTTDTPVDSNLHTKPRTHMFRSWPASGLPSTPPPVTLPDRNSATPVQSPGTPVVLRPSAQDSTLSPLVLTSVFSVEHNYSSTQLGSGAGQESAVPSTPCTPKSHPSEPTSSPIVSTPAPLTPTTSALSTAAVSRGQFRQHQKPISDENKCVVDFEKIYQIMSNINKSHNYNLPLSAMECAVLLDLLMSLPEELPLLDCRELQHHLLQVQKRLTMAAVMPLSFPSTDQPAVTEPVSDKVTEKQSTASHQNVECTDSSLQIPLQDLQLEDDSSVVREQDKASSDTFSPSSVVRSPAEEADWEAVGLCPLNPFMVPVALLKRREST</sequence>
<keyword evidence="3" id="KW-1185">Reference proteome</keyword>
<dbReference type="GO" id="GO:0016604">
    <property type="term" value="C:nuclear body"/>
    <property type="evidence" value="ECO:0007669"/>
    <property type="project" value="TreeGrafter"/>
</dbReference>
<dbReference type="InterPro" id="IPR021281">
    <property type="entry name" value="SNAPC2"/>
</dbReference>
<protein>
    <recommendedName>
        <fullName evidence="4">snRNA-activating protein complex subunit 2</fullName>
    </recommendedName>
</protein>
<feature type="compositionally biased region" description="Polar residues" evidence="1">
    <location>
        <begin position="182"/>
        <end position="193"/>
    </location>
</feature>
<feature type="compositionally biased region" description="Basic and acidic residues" evidence="1">
    <location>
        <begin position="414"/>
        <end position="423"/>
    </location>
</feature>
<name>A0A4W4FHE5_ELEEL</name>
<dbReference type="RefSeq" id="XP_026871424.2">
    <property type="nucleotide sequence ID" value="XM_027015623.2"/>
</dbReference>
<dbReference type="PANTHER" id="PTHR15132">
    <property type="entry name" value="SNRNA-ACTIVATING PROTEIN COMPLEX SUBUNIT 2"/>
    <property type="match status" value="1"/>
</dbReference>
<feature type="region of interest" description="Disordered" evidence="1">
    <location>
        <begin position="411"/>
        <end position="435"/>
    </location>
</feature>
<dbReference type="RefSeq" id="XP_026871423.2">
    <property type="nucleotide sequence ID" value="XM_027015622.2"/>
</dbReference>
<proteinExistence type="predicted"/>
<dbReference type="Proteomes" id="UP000314983">
    <property type="component" value="Chromosome 19"/>
</dbReference>
<dbReference type="GO" id="GO:0009301">
    <property type="term" value="P:snRNA transcription"/>
    <property type="evidence" value="ECO:0007669"/>
    <property type="project" value="InterPro"/>
</dbReference>
<evidence type="ECO:0000256" key="1">
    <source>
        <dbReference type="SAM" id="MobiDB-lite"/>
    </source>
</evidence>
<feature type="compositionally biased region" description="Polar residues" evidence="1">
    <location>
        <begin position="384"/>
        <end position="395"/>
    </location>
</feature>